<accession>A0A495FNV5</accession>
<organism evidence="1 2">
    <name type="scientific">Arthrobacter oryzae</name>
    <dbReference type="NCBI Taxonomy" id="409290"/>
    <lineage>
        <taxon>Bacteria</taxon>
        <taxon>Bacillati</taxon>
        <taxon>Actinomycetota</taxon>
        <taxon>Actinomycetes</taxon>
        <taxon>Micrococcales</taxon>
        <taxon>Micrococcaceae</taxon>
        <taxon>Arthrobacter</taxon>
    </lineage>
</organism>
<evidence type="ECO:0000313" key="1">
    <source>
        <dbReference type="EMBL" id="RKR30209.1"/>
    </source>
</evidence>
<gene>
    <name evidence="1" type="ORF">C8D78_0531</name>
</gene>
<protein>
    <submittedName>
        <fullName evidence="1">Uncharacterized protein</fullName>
    </submittedName>
</protein>
<proteinExistence type="predicted"/>
<dbReference type="AlphaFoldDB" id="A0A495FNV5"/>
<evidence type="ECO:0000313" key="2">
    <source>
        <dbReference type="Proteomes" id="UP000276055"/>
    </source>
</evidence>
<dbReference type="Proteomes" id="UP000276055">
    <property type="component" value="Unassembled WGS sequence"/>
</dbReference>
<dbReference type="EMBL" id="RBIR01000001">
    <property type="protein sequence ID" value="RKR30209.1"/>
    <property type="molecule type" value="Genomic_DNA"/>
</dbReference>
<sequence>MGILRATRVLIPALPWSAVGDGAGPARGDTDFIVMNGGIFEYTPSPESLVGDAEYDARTEVIIDRAGSRYPLLRDKHGNLKLAPPSGTADIGWLREAWETAQQKEPWRYPLERVMPDSDAEFLASLFEMLEETATGAAEGWTWKVRQPGRTLHLQSLDEVNELLLKARDLPDTIVQDPYQHLYRPHRMLTGTLALTHRHYLVYREEFPEQIPDT</sequence>
<reference evidence="1 2" key="1">
    <citation type="submission" date="2018-10" db="EMBL/GenBank/DDBJ databases">
        <title>Genomic Encyclopedia of Type Strains, Phase IV (KMG-IV): sequencing the most valuable type-strain genomes for metagenomic binning, comparative biology and taxonomic classification.</title>
        <authorList>
            <person name="Goeker M."/>
        </authorList>
    </citation>
    <scope>NUCLEOTIDE SEQUENCE [LARGE SCALE GENOMIC DNA]</scope>
    <source>
        <strain evidence="1 2">DSM 25586</strain>
    </source>
</reference>
<name>A0A495FNV5_9MICC</name>
<comment type="caution">
    <text evidence="1">The sequence shown here is derived from an EMBL/GenBank/DDBJ whole genome shotgun (WGS) entry which is preliminary data.</text>
</comment>